<protein>
    <submittedName>
        <fullName evidence="2">ABC transporter permease</fullName>
    </submittedName>
</protein>
<evidence type="ECO:0000313" key="3">
    <source>
        <dbReference type="Proteomes" id="UP001612915"/>
    </source>
</evidence>
<evidence type="ECO:0000256" key="1">
    <source>
        <dbReference type="SAM" id="Phobius"/>
    </source>
</evidence>
<gene>
    <name evidence="2" type="ORF">ACIB24_00755</name>
</gene>
<feature type="transmembrane region" description="Helical" evidence="1">
    <location>
        <begin position="240"/>
        <end position="260"/>
    </location>
</feature>
<feature type="transmembrane region" description="Helical" evidence="1">
    <location>
        <begin position="73"/>
        <end position="95"/>
    </location>
</feature>
<comment type="caution">
    <text evidence="2">The sequence shown here is derived from an EMBL/GenBank/DDBJ whole genome shotgun (WGS) entry which is preliminary data.</text>
</comment>
<name>A0ABW8AGV3_9ACTN</name>
<dbReference type="EMBL" id="JBITLV010000001">
    <property type="protein sequence ID" value="MFI7585585.1"/>
    <property type="molecule type" value="Genomic_DNA"/>
</dbReference>
<keyword evidence="1" id="KW-0812">Transmembrane</keyword>
<feature type="transmembrane region" description="Helical" evidence="1">
    <location>
        <begin position="191"/>
        <end position="208"/>
    </location>
</feature>
<feature type="transmembrane region" description="Helical" evidence="1">
    <location>
        <begin position="162"/>
        <end position="184"/>
    </location>
</feature>
<accession>A0ABW8AGV3</accession>
<organism evidence="2 3">
    <name type="scientific">Spongisporangium articulatum</name>
    <dbReference type="NCBI Taxonomy" id="3362603"/>
    <lineage>
        <taxon>Bacteria</taxon>
        <taxon>Bacillati</taxon>
        <taxon>Actinomycetota</taxon>
        <taxon>Actinomycetes</taxon>
        <taxon>Kineosporiales</taxon>
        <taxon>Kineosporiaceae</taxon>
        <taxon>Spongisporangium</taxon>
    </lineage>
</organism>
<dbReference type="Proteomes" id="UP001612915">
    <property type="component" value="Unassembled WGS sequence"/>
</dbReference>
<feature type="transmembrane region" description="Helical" evidence="1">
    <location>
        <begin position="42"/>
        <end position="61"/>
    </location>
</feature>
<keyword evidence="1" id="KW-0472">Membrane</keyword>
<evidence type="ECO:0000313" key="2">
    <source>
        <dbReference type="EMBL" id="MFI7585585.1"/>
    </source>
</evidence>
<keyword evidence="1" id="KW-1133">Transmembrane helix</keyword>
<dbReference type="RefSeq" id="WP_398273714.1">
    <property type="nucleotide sequence ID" value="NZ_JBITLV010000001.1"/>
</dbReference>
<sequence>MSATTASVRSRTARDRSTMYRPGLLTLTRLEMRKMVDTRSGFWLLLVIALITVGGVALAVILGPDANFAYEGIFQFTVIPASVFLPLLGILMVTTEWSQRTVMSTFTLVPQRGRVAAAKVLAGVGYTILSVLLGLALAAVGYGVAVLLDRAHPVDWSLSPEVLLASAAYELIFILVGIAFGMLFQNSPLAIVAYLVLYFVLPIIFGVLKQNFDTVGSALAWIDLNGNASQLLNSDQSAPYGHVVASVAFWVVLPGVLGLVRTLKREVK</sequence>
<keyword evidence="3" id="KW-1185">Reference proteome</keyword>
<proteinExistence type="predicted"/>
<feature type="transmembrane region" description="Helical" evidence="1">
    <location>
        <begin position="116"/>
        <end position="142"/>
    </location>
</feature>
<reference evidence="2 3" key="1">
    <citation type="submission" date="2024-10" db="EMBL/GenBank/DDBJ databases">
        <title>The Natural Products Discovery Center: Release of the First 8490 Sequenced Strains for Exploring Actinobacteria Biosynthetic Diversity.</title>
        <authorList>
            <person name="Kalkreuter E."/>
            <person name="Kautsar S.A."/>
            <person name="Yang D."/>
            <person name="Bader C.D."/>
            <person name="Teijaro C.N."/>
            <person name="Fluegel L."/>
            <person name="Davis C.M."/>
            <person name="Simpson J.R."/>
            <person name="Lauterbach L."/>
            <person name="Steele A.D."/>
            <person name="Gui C."/>
            <person name="Meng S."/>
            <person name="Li G."/>
            <person name="Viehrig K."/>
            <person name="Ye F."/>
            <person name="Su P."/>
            <person name="Kiefer A.F."/>
            <person name="Nichols A."/>
            <person name="Cepeda A.J."/>
            <person name="Yan W."/>
            <person name="Fan B."/>
            <person name="Jiang Y."/>
            <person name="Adhikari A."/>
            <person name="Zheng C.-J."/>
            <person name="Schuster L."/>
            <person name="Cowan T.M."/>
            <person name="Smanski M.J."/>
            <person name="Chevrette M.G."/>
            <person name="De Carvalho L.P.S."/>
            <person name="Shen B."/>
        </authorList>
    </citation>
    <scope>NUCLEOTIDE SEQUENCE [LARGE SCALE GENOMIC DNA]</scope>
    <source>
        <strain evidence="2 3">NPDC049639</strain>
    </source>
</reference>